<name>A0A139SK15_9GAMM</name>
<protein>
    <recommendedName>
        <fullName evidence="7">Pyrroline-5-carboxylate reductase</fullName>
    </recommendedName>
</protein>
<evidence type="ECO:0000256" key="2">
    <source>
        <dbReference type="ARBA" id="ARBA00023002"/>
    </source>
</evidence>
<dbReference type="Pfam" id="PF14748">
    <property type="entry name" value="P5CR_dimer"/>
    <property type="match status" value="1"/>
</dbReference>
<comment type="similarity">
    <text evidence="1">Belongs to the pyrroline-5-carboxylate reductase family.</text>
</comment>
<evidence type="ECO:0000259" key="4">
    <source>
        <dbReference type="Pfam" id="PF14748"/>
    </source>
</evidence>
<dbReference type="InterPro" id="IPR036291">
    <property type="entry name" value="NAD(P)-bd_dom_sf"/>
</dbReference>
<evidence type="ECO:0008006" key="7">
    <source>
        <dbReference type="Google" id="ProtNLM"/>
    </source>
</evidence>
<dbReference type="EMBL" id="LSZO01000206">
    <property type="protein sequence ID" value="KXU34830.1"/>
    <property type="molecule type" value="Genomic_DNA"/>
</dbReference>
<dbReference type="InterPro" id="IPR008927">
    <property type="entry name" value="6-PGluconate_DH-like_C_sf"/>
</dbReference>
<keyword evidence="6" id="KW-1185">Reference proteome</keyword>
<evidence type="ECO:0000313" key="5">
    <source>
        <dbReference type="EMBL" id="KXU34830.1"/>
    </source>
</evidence>
<organism evidence="5 6">
    <name type="scientific">Ventosimonas gracilis</name>
    <dbReference type="NCBI Taxonomy" id="1680762"/>
    <lineage>
        <taxon>Bacteria</taxon>
        <taxon>Pseudomonadati</taxon>
        <taxon>Pseudomonadota</taxon>
        <taxon>Gammaproteobacteria</taxon>
        <taxon>Pseudomonadales</taxon>
        <taxon>Ventosimonadaceae</taxon>
        <taxon>Ventosimonas</taxon>
    </lineage>
</organism>
<dbReference type="Pfam" id="PF03807">
    <property type="entry name" value="F420_oxidored"/>
    <property type="match status" value="1"/>
</dbReference>
<dbReference type="PANTHER" id="PTHR11645:SF13">
    <property type="entry name" value="PYRROLINE-5-CARBOXYLATE REDUCTASE CATALYTIC N-TERMINAL DOMAIN-CONTAINING PROTEIN"/>
    <property type="match status" value="1"/>
</dbReference>
<dbReference type="PANTHER" id="PTHR11645">
    <property type="entry name" value="PYRROLINE-5-CARBOXYLATE REDUCTASE"/>
    <property type="match status" value="1"/>
</dbReference>
<evidence type="ECO:0000313" key="6">
    <source>
        <dbReference type="Proteomes" id="UP000072660"/>
    </source>
</evidence>
<dbReference type="AlphaFoldDB" id="A0A139SK15"/>
<dbReference type="GO" id="GO:0004735">
    <property type="term" value="F:pyrroline-5-carboxylate reductase activity"/>
    <property type="evidence" value="ECO:0007669"/>
    <property type="project" value="TreeGrafter"/>
</dbReference>
<proteinExistence type="inferred from homology"/>
<dbReference type="NCBIfam" id="NF005063">
    <property type="entry name" value="PRK06476.1"/>
    <property type="match status" value="1"/>
</dbReference>
<dbReference type="GO" id="GO:0055129">
    <property type="term" value="P:L-proline biosynthetic process"/>
    <property type="evidence" value="ECO:0007669"/>
    <property type="project" value="TreeGrafter"/>
</dbReference>
<keyword evidence="2" id="KW-0560">Oxidoreductase</keyword>
<reference evidence="5 6" key="1">
    <citation type="submission" date="2016-02" db="EMBL/GenBank/DDBJ databases">
        <authorList>
            <person name="Wen L."/>
            <person name="He K."/>
            <person name="Yang H."/>
        </authorList>
    </citation>
    <scope>NUCLEOTIDE SEQUENCE [LARGE SCALE GENOMIC DNA]</scope>
    <source>
        <strain evidence="5 6">CV58</strain>
    </source>
</reference>
<dbReference type="OrthoDB" id="9805754at2"/>
<dbReference type="Gene3D" id="1.10.3730.10">
    <property type="entry name" value="ProC C-terminal domain-like"/>
    <property type="match status" value="1"/>
</dbReference>
<evidence type="ECO:0000259" key="3">
    <source>
        <dbReference type="Pfam" id="PF03807"/>
    </source>
</evidence>
<gene>
    <name evidence="5" type="ORF">AXE65_06640</name>
</gene>
<accession>A0A139SK15</accession>
<feature type="domain" description="Pyrroline-5-carboxylate reductase dimerisation" evidence="4">
    <location>
        <begin position="155"/>
        <end position="253"/>
    </location>
</feature>
<dbReference type="SUPFAM" id="SSF48179">
    <property type="entry name" value="6-phosphogluconate dehydrogenase C-terminal domain-like"/>
    <property type="match status" value="1"/>
</dbReference>
<dbReference type="Gene3D" id="3.40.50.720">
    <property type="entry name" value="NAD(P)-binding Rossmann-like Domain"/>
    <property type="match status" value="1"/>
</dbReference>
<dbReference type="InterPro" id="IPR029036">
    <property type="entry name" value="P5CR_dimer"/>
</dbReference>
<feature type="domain" description="Pyrroline-5-carboxylate reductase catalytic N-terminal" evidence="3">
    <location>
        <begin position="4"/>
        <end position="95"/>
    </location>
</feature>
<dbReference type="InterPro" id="IPR028939">
    <property type="entry name" value="P5C_Rdtase_cat_N"/>
</dbReference>
<dbReference type="RefSeq" id="WP_068392613.1">
    <property type="nucleotide sequence ID" value="NZ_LSZO01000206.1"/>
</dbReference>
<dbReference type="Proteomes" id="UP000072660">
    <property type="component" value="Unassembled WGS sequence"/>
</dbReference>
<comment type="caution">
    <text evidence="5">The sequence shown here is derived from an EMBL/GenBank/DDBJ whole genome shotgun (WGS) entry which is preliminary data.</text>
</comment>
<dbReference type="SUPFAM" id="SSF51735">
    <property type="entry name" value="NAD(P)-binding Rossmann-fold domains"/>
    <property type="match status" value="1"/>
</dbReference>
<evidence type="ECO:0000256" key="1">
    <source>
        <dbReference type="ARBA" id="ARBA00005525"/>
    </source>
</evidence>
<sequence>MSLKLGFLGTGTISEAVVRGICTVAALNAQIAVSPRNQQRAKQLAADFKSVVVTENNQQVIDSSDIVFIALHRQIVAEELGKLNFSHAKVIVSLVPTISRAQIAEYCRATIDKVYRAVPLPFIEKHQSTTPIFPNEPTLHGIFEQTGGVIVAEDEKQFDLFMLGGSTMGIYFKFAGLCANWLSQQGLAPEAANHYISNLFASLAQQSKSQDNPDFKALQDEYSTPGGTNELIARRFEDFGGNAALLKAFAAALGEKS</sequence>